<name>A0ABU1GUH1_9GAMM</name>
<sequence>MSVALDSYYADSVRVPFEPTPAFSGELEVDVCVVGGGVSGCSTALHLARAGFRVALIEAFRIGHGASGRSGGQILPGFGTDMSVIEAQVGLEDARTLWALSREALALTESLIDTHAIDCDYRRGYVHTALKPRHERALKQWQATLAGRYGYEGLEWLDKASLQERVVTEAYTGGLFEPEAGHLHPLNYTLGLARAAKAAGVQVFEHAPAERIERGEPCRVHTPSGTIRAQRTVLTVNAYHVGLVPEVASKIMPVANYIIATEPLSEAQVANVLPQNDAVSDANFVLDYYRLSGDRRLLYGGQVSYDGREPRQLLPRMQAKMAELFPVLKGVAIDYRWGGDVAITRNRAPHFGVIDQTLYFAHGYSGHGMALAGLAGKLLAEAIEGRSERFEAFARLTHRDFPGGRRLRTPLLVLATSFYKLKDRL</sequence>
<dbReference type="SUPFAM" id="SSF51905">
    <property type="entry name" value="FAD/NAD(P)-binding domain"/>
    <property type="match status" value="1"/>
</dbReference>
<evidence type="ECO:0000256" key="1">
    <source>
        <dbReference type="ARBA" id="ARBA00023002"/>
    </source>
</evidence>
<protein>
    <submittedName>
        <fullName evidence="3">FAD-binding oxidoreductase</fullName>
        <ecNumber evidence="3">1.-.-.-</ecNumber>
    </submittedName>
</protein>
<comment type="caution">
    <text evidence="3">The sequence shown here is derived from an EMBL/GenBank/DDBJ whole genome shotgun (WGS) entry which is preliminary data.</text>
</comment>
<dbReference type="Gene3D" id="3.50.50.60">
    <property type="entry name" value="FAD/NAD(P)-binding domain"/>
    <property type="match status" value="1"/>
</dbReference>
<organism evidence="3 4">
    <name type="scientific">Larsenimonas suaedae</name>
    <dbReference type="NCBI Taxonomy" id="1851019"/>
    <lineage>
        <taxon>Bacteria</taxon>
        <taxon>Pseudomonadati</taxon>
        <taxon>Pseudomonadota</taxon>
        <taxon>Gammaproteobacteria</taxon>
        <taxon>Oceanospirillales</taxon>
        <taxon>Halomonadaceae</taxon>
        <taxon>Larsenimonas</taxon>
    </lineage>
</organism>
<dbReference type="Gene3D" id="3.30.9.10">
    <property type="entry name" value="D-Amino Acid Oxidase, subunit A, domain 2"/>
    <property type="match status" value="1"/>
</dbReference>
<feature type="domain" description="FAD dependent oxidoreductase" evidence="2">
    <location>
        <begin position="30"/>
        <end position="381"/>
    </location>
</feature>
<dbReference type="Proteomes" id="UP001269375">
    <property type="component" value="Unassembled WGS sequence"/>
</dbReference>
<proteinExistence type="predicted"/>
<dbReference type="InterPro" id="IPR006076">
    <property type="entry name" value="FAD-dep_OxRdtase"/>
</dbReference>
<dbReference type="PANTHER" id="PTHR13847:SF281">
    <property type="entry name" value="FAD DEPENDENT OXIDOREDUCTASE DOMAIN-CONTAINING PROTEIN"/>
    <property type="match status" value="1"/>
</dbReference>
<gene>
    <name evidence="3" type="ORF">QC825_06335</name>
</gene>
<keyword evidence="4" id="KW-1185">Reference proteome</keyword>
<dbReference type="GO" id="GO:0016491">
    <property type="term" value="F:oxidoreductase activity"/>
    <property type="evidence" value="ECO:0007669"/>
    <property type="project" value="UniProtKB-KW"/>
</dbReference>
<reference evidence="3 4" key="1">
    <citation type="submission" date="2023-04" db="EMBL/GenBank/DDBJ databases">
        <title>A long-awaited taxogenomic arrangement of the family Halomonadaceae.</title>
        <authorList>
            <person name="De La Haba R."/>
            <person name="Chuvochina M."/>
            <person name="Wittouck S."/>
            <person name="Arahal D.R."/>
            <person name="Sanchez-Porro C."/>
            <person name="Hugenholtz P."/>
            <person name="Ventosa A."/>
        </authorList>
    </citation>
    <scope>NUCLEOTIDE SEQUENCE [LARGE SCALE GENOMIC DNA]</scope>
    <source>
        <strain evidence="3 4">DSM 22428</strain>
    </source>
</reference>
<accession>A0ABU1GUH1</accession>
<evidence type="ECO:0000313" key="4">
    <source>
        <dbReference type="Proteomes" id="UP001269375"/>
    </source>
</evidence>
<dbReference type="Pfam" id="PF01266">
    <property type="entry name" value="DAO"/>
    <property type="match status" value="1"/>
</dbReference>
<dbReference type="RefSeq" id="WP_251589496.1">
    <property type="nucleotide sequence ID" value="NZ_JAMLJI010000001.1"/>
</dbReference>
<keyword evidence="1 3" id="KW-0560">Oxidoreductase</keyword>
<dbReference type="InterPro" id="IPR036188">
    <property type="entry name" value="FAD/NAD-bd_sf"/>
</dbReference>
<dbReference type="EC" id="1.-.-.-" evidence="3"/>
<evidence type="ECO:0000313" key="3">
    <source>
        <dbReference type="EMBL" id="MDR5895684.1"/>
    </source>
</evidence>
<evidence type="ECO:0000259" key="2">
    <source>
        <dbReference type="Pfam" id="PF01266"/>
    </source>
</evidence>
<dbReference type="PANTHER" id="PTHR13847">
    <property type="entry name" value="SARCOSINE DEHYDROGENASE-RELATED"/>
    <property type="match status" value="1"/>
</dbReference>
<dbReference type="EMBL" id="JARWAO010000003">
    <property type="protein sequence ID" value="MDR5895684.1"/>
    <property type="molecule type" value="Genomic_DNA"/>
</dbReference>